<keyword evidence="4" id="KW-1185">Reference proteome</keyword>
<dbReference type="GO" id="GO:0003700">
    <property type="term" value="F:DNA-binding transcription factor activity"/>
    <property type="evidence" value="ECO:0007669"/>
    <property type="project" value="TreeGrafter"/>
</dbReference>
<comment type="caution">
    <text evidence="3">The sequence shown here is derived from an EMBL/GenBank/DDBJ whole genome shotgun (WGS) entry which is preliminary data.</text>
</comment>
<dbReference type="SMART" id="SM00530">
    <property type="entry name" value="HTH_XRE"/>
    <property type="match status" value="1"/>
</dbReference>
<accession>A0A847SGR2</accession>
<proteinExistence type="predicted"/>
<evidence type="ECO:0000259" key="2">
    <source>
        <dbReference type="PROSITE" id="PS50943"/>
    </source>
</evidence>
<dbReference type="Proteomes" id="UP000552864">
    <property type="component" value="Unassembled WGS sequence"/>
</dbReference>
<dbReference type="PROSITE" id="PS50943">
    <property type="entry name" value="HTH_CROC1"/>
    <property type="match status" value="1"/>
</dbReference>
<dbReference type="InterPro" id="IPR010982">
    <property type="entry name" value="Lambda_DNA-bd_dom_sf"/>
</dbReference>
<dbReference type="SUPFAM" id="SSF47413">
    <property type="entry name" value="lambda repressor-like DNA-binding domains"/>
    <property type="match status" value="1"/>
</dbReference>
<dbReference type="GO" id="GO:0005829">
    <property type="term" value="C:cytosol"/>
    <property type="evidence" value="ECO:0007669"/>
    <property type="project" value="TreeGrafter"/>
</dbReference>
<dbReference type="CDD" id="cd00093">
    <property type="entry name" value="HTH_XRE"/>
    <property type="match status" value="1"/>
</dbReference>
<dbReference type="AlphaFoldDB" id="A0A847SGR2"/>
<dbReference type="EMBL" id="JABAHZ010000009">
    <property type="protein sequence ID" value="NLR82450.1"/>
    <property type="molecule type" value="Genomic_DNA"/>
</dbReference>
<name>A0A847SGR2_9BACT</name>
<sequence length="115" mass="13320">MATFGKKFREFREAKSLSQQELDKQMKTSYTVIGKYERDEMLPSIEVVEKIAKQLDTTVGYLLREATSSNTFKDPVMLQRLNEISSLPEEDKHCILYTIDSLLQNARTKKAFAHK</sequence>
<evidence type="ECO:0000313" key="3">
    <source>
        <dbReference type="EMBL" id="NLR82450.1"/>
    </source>
</evidence>
<dbReference type="Gene3D" id="1.10.260.40">
    <property type="entry name" value="lambda repressor-like DNA-binding domains"/>
    <property type="match status" value="1"/>
</dbReference>
<dbReference type="Pfam" id="PF01381">
    <property type="entry name" value="HTH_3"/>
    <property type="match status" value="1"/>
</dbReference>
<evidence type="ECO:0000256" key="1">
    <source>
        <dbReference type="ARBA" id="ARBA00023125"/>
    </source>
</evidence>
<organism evidence="3 4">
    <name type="scientific">Chitinophaga eiseniae</name>
    <dbReference type="NCBI Taxonomy" id="634771"/>
    <lineage>
        <taxon>Bacteria</taxon>
        <taxon>Pseudomonadati</taxon>
        <taxon>Bacteroidota</taxon>
        <taxon>Chitinophagia</taxon>
        <taxon>Chitinophagales</taxon>
        <taxon>Chitinophagaceae</taxon>
        <taxon>Chitinophaga</taxon>
    </lineage>
</organism>
<reference evidence="3 4" key="1">
    <citation type="submission" date="2020-04" db="EMBL/GenBank/DDBJ databases">
        <authorList>
            <person name="Yin C."/>
        </authorList>
    </citation>
    <scope>NUCLEOTIDE SEQUENCE [LARGE SCALE GENOMIC DNA]</scope>
    <source>
        <strain evidence="3 4">Ak56</strain>
    </source>
</reference>
<dbReference type="GO" id="GO:0003677">
    <property type="term" value="F:DNA binding"/>
    <property type="evidence" value="ECO:0007669"/>
    <property type="project" value="UniProtKB-KW"/>
</dbReference>
<dbReference type="InterPro" id="IPR001387">
    <property type="entry name" value="Cro/C1-type_HTH"/>
</dbReference>
<dbReference type="PANTHER" id="PTHR46797">
    <property type="entry name" value="HTH-TYPE TRANSCRIPTIONAL REGULATOR"/>
    <property type="match status" value="1"/>
</dbReference>
<keyword evidence="1" id="KW-0238">DNA-binding</keyword>
<evidence type="ECO:0000313" key="4">
    <source>
        <dbReference type="Proteomes" id="UP000552864"/>
    </source>
</evidence>
<dbReference type="InterPro" id="IPR050807">
    <property type="entry name" value="TransReg_Diox_bact_type"/>
</dbReference>
<dbReference type="RefSeq" id="WP_168742512.1">
    <property type="nucleotide sequence ID" value="NZ_JABAHZ010000009.1"/>
</dbReference>
<gene>
    <name evidence="3" type="ORF">HGH91_27785</name>
</gene>
<protein>
    <submittedName>
        <fullName evidence="3">Helix-turn-helix transcriptional regulator</fullName>
    </submittedName>
</protein>
<feature type="domain" description="HTH cro/C1-type" evidence="2">
    <location>
        <begin position="8"/>
        <end position="62"/>
    </location>
</feature>
<dbReference type="PANTHER" id="PTHR46797:SF1">
    <property type="entry name" value="METHYLPHOSPHONATE SYNTHASE"/>
    <property type="match status" value="1"/>
</dbReference>